<protein>
    <submittedName>
        <fullName evidence="1">Uncharacterized protein</fullName>
    </submittedName>
</protein>
<organism evidence="1 2">
    <name type="scientific">Claviceps pusilla</name>
    <dbReference type="NCBI Taxonomy" id="123648"/>
    <lineage>
        <taxon>Eukaryota</taxon>
        <taxon>Fungi</taxon>
        <taxon>Dikarya</taxon>
        <taxon>Ascomycota</taxon>
        <taxon>Pezizomycotina</taxon>
        <taxon>Sordariomycetes</taxon>
        <taxon>Hypocreomycetidae</taxon>
        <taxon>Hypocreales</taxon>
        <taxon>Clavicipitaceae</taxon>
        <taxon>Claviceps</taxon>
    </lineage>
</organism>
<gene>
    <name evidence="1" type="ORF">E4U43_002363</name>
</gene>
<proteinExistence type="predicted"/>
<accession>A0A9P7SYF4</accession>
<dbReference type="EMBL" id="SRPW01001823">
    <property type="protein sequence ID" value="KAG5998762.1"/>
    <property type="molecule type" value="Genomic_DNA"/>
</dbReference>
<evidence type="ECO:0000313" key="1">
    <source>
        <dbReference type="EMBL" id="KAG5998762.1"/>
    </source>
</evidence>
<name>A0A9P7SYF4_9HYPO</name>
<sequence length="135" mass="14993">MQTLPVGVTIEGNPCGPTIPISSSIPKPMPVGLPPNCTWSQDAADLRIATYFDPTKPNLGTDYGITGLVPVIRDTQSHAFLLADAQSRFYQWDMRDGQLFRLQDITDIQHAVKAILRDSGILKKTQIWNLSRKTE</sequence>
<reference evidence="1" key="1">
    <citation type="journal article" date="2020" name="bioRxiv">
        <title>Whole genome comparisons of ergot fungi reveals the divergence and evolution of species within the genus Claviceps are the result of varying mechanisms driving genome evolution and host range expansion.</title>
        <authorList>
            <person name="Wyka S.A."/>
            <person name="Mondo S.J."/>
            <person name="Liu M."/>
            <person name="Dettman J."/>
            <person name="Nalam V."/>
            <person name="Broders K.D."/>
        </authorList>
    </citation>
    <scope>NUCLEOTIDE SEQUENCE</scope>
    <source>
        <strain evidence="1">CCC 602</strain>
    </source>
</reference>
<dbReference type="Proteomes" id="UP000748025">
    <property type="component" value="Unassembled WGS sequence"/>
</dbReference>
<evidence type="ECO:0000313" key="2">
    <source>
        <dbReference type="Proteomes" id="UP000748025"/>
    </source>
</evidence>
<dbReference type="AlphaFoldDB" id="A0A9P7SYF4"/>
<keyword evidence="2" id="KW-1185">Reference proteome</keyword>
<dbReference type="OrthoDB" id="5055014at2759"/>
<comment type="caution">
    <text evidence="1">The sequence shown here is derived from an EMBL/GenBank/DDBJ whole genome shotgun (WGS) entry which is preliminary data.</text>
</comment>